<organism evidence="3 4">
    <name type="scientific">Liquorilactobacillus mali KCTC 3596 = DSM 20444</name>
    <dbReference type="NCBI Taxonomy" id="1046596"/>
    <lineage>
        <taxon>Bacteria</taxon>
        <taxon>Bacillati</taxon>
        <taxon>Bacillota</taxon>
        <taxon>Bacilli</taxon>
        <taxon>Lactobacillales</taxon>
        <taxon>Lactobacillaceae</taxon>
        <taxon>Liquorilactobacillus</taxon>
    </lineage>
</organism>
<reference evidence="3 4" key="1">
    <citation type="journal article" date="2015" name="Genome Announc.">
        <title>Expanding the biotechnology potential of lactobacilli through comparative genomics of 213 strains and associated genera.</title>
        <authorList>
            <person name="Sun Z."/>
            <person name="Harris H.M."/>
            <person name="McCann A."/>
            <person name="Guo C."/>
            <person name="Argimon S."/>
            <person name="Zhang W."/>
            <person name="Yang X."/>
            <person name="Jeffery I.B."/>
            <person name="Cooney J.C."/>
            <person name="Kagawa T.F."/>
            <person name="Liu W."/>
            <person name="Song Y."/>
            <person name="Salvetti E."/>
            <person name="Wrobel A."/>
            <person name="Rasinkangas P."/>
            <person name="Parkhill J."/>
            <person name="Rea M.C."/>
            <person name="O'Sullivan O."/>
            <person name="Ritari J."/>
            <person name="Douillard F.P."/>
            <person name="Paul Ross R."/>
            <person name="Yang R."/>
            <person name="Briner A.E."/>
            <person name="Felis G.E."/>
            <person name="de Vos W.M."/>
            <person name="Barrangou R."/>
            <person name="Klaenhammer T.R."/>
            <person name="Caufield P.W."/>
            <person name="Cui Y."/>
            <person name="Zhang H."/>
            <person name="O'Toole P.W."/>
        </authorList>
    </citation>
    <scope>NUCLEOTIDE SEQUENCE [LARGE SCALE GENOMIC DNA]</scope>
    <source>
        <strain evidence="3 4">DSM 20444</strain>
    </source>
</reference>
<name>J1F5W5_9LACO</name>
<evidence type="ECO:0000256" key="2">
    <source>
        <dbReference type="SAM" id="Phobius"/>
    </source>
</evidence>
<dbReference type="OrthoDB" id="2298539at2"/>
<dbReference type="EMBL" id="AYYH01000012">
    <property type="protein sequence ID" value="KRN10272.1"/>
    <property type="molecule type" value="Genomic_DNA"/>
</dbReference>
<proteinExistence type="predicted"/>
<feature type="region of interest" description="Disordered" evidence="1">
    <location>
        <begin position="49"/>
        <end position="74"/>
    </location>
</feature>
<keyword evidence="2" id="KW-0812">Transmembrane</keyword>
<evidence type="ECO:0000313" key="4">
    <source>
        <dbReference type="Proteomes" id="UP000050898"/>
    </source>
</evidence>
<dbReference type="PATRIC" id="fig|1046596.6.peg.382"/>
<keyword evidence="4" id="KW-1185">Reference proteome</keyword>
<feature type="transmembrane region" description="Helical" evidence="2">
    <location>
        <begin position="26"/>
        <end position="45"/>
    </location>
</feature>
<dbReference type="RefSeq" id="WP_003687086.1">
    <property type="nucleotide sequence ID" value="NZ_AKKT01000005.1"/>
</dbReference>
<comment type="caution">
    <text evidence="3">The sequence shown here is derived from an EMBL/GenBank/DDBJ whole genome shotgun (WGS) entry which is preliminary data.</text>
</comment>
<protein>
    <submittedName>
        <fullName evidence="3">Prophage related protein</fullName>
    </submittedName>
</protein>
<evidence type="ECO:0000313" key="3">
    <source>
        <dbReference type="EMBL" id="KRN10272.1"/>
    </source>
</evidence>
<dbReference type="GeneID" id="98316175"/>
<evidence type="ECO:0000256" key="1">
    <source>
        <dbReference type="SAM" id="MobiDB-lite"/>
    </source>
</evidence>
<dbReference type="AlphaFoldDB" id="J1F5W5"/>
<keyword evidence="2" id="KW-0472">Membrane</keyword>
<sequence>MAKKVIKGEDGKEYEVKTKKPFYKRIWFWILIVIVLFIGFGTMGGSGSSKSSESASGKATAHKTTNSEKGESSAKKSDASSITVDYNKYAVGSTKSFTTNYTDSSWNDATVTVNKVTIYKLTKPHKYNSANDGKFNAEGFVRLYFTVTAKSDISLYATQGTAIYSNGEQHEADSLENWDGDINNGATKTGAVTLPVESLANTSSLTTIRYKFTANPQSDMSVEKDYDFTLNLK</sequence>
<dbReference type="Proteomes" id="UP000050898">
    <property type="component" value="Unassembled WGS sequence"/>
</dbReference>
<feature type="compositionally biased region" description="Basic and acidic residues" evidence="1">
    <location>
        <begin position="65"/>
        <end position="74"/>
    </location>
</feature>
<accession>J1F5W5</accession>
<keyword evidence="2" id="KW-1133">Transmembrane helix</keyword>
<gene>
    <name evidence="3" type="ORF">FD00_GL000371</name>
</gene>